<dbReference type="Proteomes" id="UP000449710">
    <property type="component" value="Unassembled WGS sequence"/>
</dbReference>
<dbReference type="PRINTS" id="PR00368">
    <property type="entry name" value="FADPNR"/>
</dbReference>
<dbReference type="Gene3D" id="3.50.50.60">
    <property type="entry name" value="FAD/NAD(P)-binding domain"/>
    <property type="match status" value="3"/>
</dbReference>
<evidence type="ECO:0000256" key="8">
    <source>
        <dbReference type="PIRSR" id="PIRSR000350-3"/>
    </source>
</evidence>
<dbReference type="Pfam" id="PF07992">
    <property type="entry name" value="Pyr_redox_2"/>
    <property type="match status" value="1"/>
</dbReference>
<dbReference type="Pfam" id="PF02852">
    <property type="entry name" value="Pyr_redox_dim"/>
    <property type="match status" value="1"/>
</dbReference>
<comment type="caution">
    <text evidence="13">The sequence shown here is derived from an EMBL/GenBank/DDBJ whole genome shotgun (WGS) entry which is preliminary data.</text>
</comment>
<organism evidence="13 14">
    <name type="scientific">Isachenkonia alkalipeptolytica</name>
    <dbReference type="NCBI Taxonomy" id="2565777"/>
    <lineage>
        <taxon>Bacteria</taxon>
        <taxon>Bacillati</taxon>
        <taxon>Bacillota</taxon>
        <taxon>Clostridia</taxon>
        <taxon>Eubacteriales</taxon>
        <taxon>Clostridiaceae</taxon>
        <taxon>Isachenkonia</taxon>
    </lineage>
</organism>
<feature type="domain" description="FAD/NAD(P)-binding" evidence="12">
    <location>
        <begin position="6"/>
        <end position="315"/>
    </location>
</feature>
<evidence type="ECO:0000256" key="1">
    <source>
        <dbReference type="ARBA" id="ARBA00007532"/>
    </source>
</evidence>
<feature type="binding site" evidence="8">
    <location>
        <begin position="129"/>
        <end position="131"/>
    </location>
    <ligand>
        <name>FAD</name>
        <dbReference type="ChEBI" id="CHEBI:57692"/>
    </ligand>
</feature>
<sequence length="469" mass="52031">MKYDFHTIVIGAGSAGLMTAGILTNLGAKVALIEKNKMGGDCLNTGCVPSKSLLYRVEKGADFSEMMNQIQQTIEKIAPHDSVERFENMGVSVLKGSGKLLDDHRVEVVLNESDGPHRVISGKNIVLATGSKPRIPELDGLQRIPYLTNENLFSMEELPKRFIIWGGGPISMEIGQAFGKLGSEVVIISRGRHLFKRDEPEVDPVMKDILAKEGIRFYLGYEPVKIRETAENQGEKDFNLTLRNRNTGEEKELTGDKFLIALGRISSTEGLGLKNGGVEVNEKGYVKVNKHLQTSTKNIYACGDVVGEYQFTHMGGYEAEIVSKNLLLPIQAKADYSKAVWTTYTKPQVAHSGFTEASAKKGGKLGKPLYKSFEEVDRSIIEEDRKGFVKIILDRKGRIIGGTIVSNEAGEMIGMVSLAINKKMKLSAFQSLIYAYPTKSEIYKSLAVDHLQDSVRPWQRKLLKKWLSR</sequence>
<dbReference type="SUPFAM" id="SSF51905">
    <property type="entry name" value="FAD/NAD(P)-binding domain"/>
    <property type="match status" value="1"/>
</dbReference>
<dbReference type="EMBL" id="SUMG01000004">
    <property type="protein sequence ID" value="NBG87828.1"/>
    <property type="molecule type" value="Genomic_DNA"/>
</dbReference>
<dbReference type="InterPro" id="IPR036188">
    <property type="entry name" value="FAD/NAD-bd_sf"/>
</dbReference>
<feature type="binding site" evidence="8">
    <location>
        <position position="304"/>
    </location>
    <ligand>
        <name>FAD</name>
        <dbReference type="ChEBI" id="CHEBI:57692"/>
    </ligand>
</feature>
<dbReference type="InterPro" id="IPR001100">
    <property type="entry name" value="Pyr_nuc-diS_OxRdtase"/>
</dbReference>
<dbReference type="PRINTS" id="PR00411">
    <property type="entry name" value="PNDRDTASEI"/>
</dbReference>
<feature type="domain" description="Pyridine nucleotide-disulphide oxidoreductase dimerisation" evidence="11">
    <location>
        <begin position="341"/>
        <end position="445"/>
    </location>
</feature>
<evidence type="ECO:0000259" key="12">
    <source>
        <dbReference type="Pfam" id="PF07992"/>
    </source>
</evidence>
<dbReference type="InterPro" id="IPR023753">
    <property type="entry name" value="FAD/NAD-binding_dom"/>
</dbReference>
<evidence type="ECO:0000256" key="2">
    <source>
        <dbReference type="ARBA" id="ARBA00022630"/>
    </source>
</evidence>
<dbReference type="PROSITE" id="PS00076">
    <property type="entry name" value="PYRIDINE_REDOX_1"/>
    <property type="match status" value="1"/>
</dbReference>
<evidence type="ECO:0000256" key="9">
    <source>
        <dbReference type="PIRSR" id="PIRSR000350-4"/>
    </source>
</evidence>
<evidence type="ECO:0000313" key="14">
    <source>
        <dbReference type="Proteomes" id="UP000449710"/>
    </source>
</evidence>
<dbReference type="InterPro" id="IPR012999">
    <property type="entry name" value="Pyr_OxRdtase_I_AS"/>
</dbReference>
<accession>A0AA43XJ86</accession>
<evidence type="ECO:0000256" key="4">
    <source>
        <dbReference type="ARBA" id="ARBA00022857"/>
    </source>
</evidence>
<dbReference type="PIRSF" id="PIRSF000350">
    <property type="entry name" value="Mercury_reductase_MerA"/>
    <property type="match status" value="1"/>
</dbReference>
<evidence type="ECO:0000256" key="5">
    <source>
        <dbReference type="ARBA" id="ARBA00023002"/>
    </source>
</evidence>
<comment type="cofactor">
    <cofactor evidence="8">
        <name>FAD</name>
        <dbReference type="ChEBI" id="CHEBI:57692"/>
    </cofactor>
    <text evidence="8">Binds 1 FAD per subunit.</text>
</comment>
<dbReference type="InterPro" id="IPR004099">
    <property type="entry name" value="Pyr_nucl-diS_OxRdtase_dimer"/>
</dbReference>
<dbReference type="PANTHER" id="PTHR43014">
    <property type="entry name" value="MERCURIC REDUCTASE"/>
    <property type="match status" value="1"/>
</dbReference>
<evidence type="ECO:0000313" key="13">
    <source>
        <dbReference type="EMBL" id="NBG87828.1"/>
    </source>
</evidence>
<reference evidence="13 14" key="1">
    <citation type="submission" date="2019-04" db="EMBL/GenBank/DDBJ databases">
        <title>Isachenkonia alkalipeptolytica gen. nov. sp. nov. a new anaerobic, alkiliphilic organothrophic bacterium capable to reduce synthesized ferrihydrite isolated from a soda lake.</title>
        <authorList>
            <person name="Toshchakov S.V."/>
            <person name="Zavarzina D.G."/>
            <person name="Zhilina T.N."/>
            <person name="Kostrikina N.A."/>
            <person name="Kublanov I.V."/>
        </authorList>
    </citation>
    <scope>NUCLEOTIDE SEQUENCE [LARGE SCALE GENOMIC DNA]</scope>
    <source>
        <strain evidence="13 14">Z-1701</strain>
    </source>
</reference>
<keyword evidence="6" id="KW-1015">Disulfide bond</keyword>
<dbReference type="RefSeq" id="WP_160719705.1">
    <property type="nucleotide sequence ID" value="NZ_SUMG01000004.1"/>
</dbReference>
<keyword evidence="2 10" id="KW-0285">Flavoprotein</keyword>
<dbReference type="GO" id="GO:0050660">
    <property type="term" value="F:flavin adenine dinucleotide binding"/>
    <property type="evidence" value="ECO:0007669"/>
    <property type="project" value="TreeGrafter"/>
</dbReference>
<evidence type="ECO:0000259" key="11">
    <source>
        <dbReference type="Pfam" id="PF02852"/>
    </source>
</evidence>
<comment type="similarity">
    <text evidence="1 10">Belongs to the class-I pyridine nucleotide-disulfide oxidoreductase family.</text>
</comment>
<keyword evidence="3 8" id="KW-0274">FAD</keyword>
<protein>
    <submittedName>
        <fullName evidence="13">Dihydrolipoamide dehydrogenase</fullName>
    </submittedName>
</protein>
<keyword evidence="7 10" id="KW-0676">Redox-active center</keyword>
<feature type="disulfide bond" description="Redox-active" evidence="9">
    <location>
        <begin position="42"/>
        <end position="47"/>
    </location>
</feature>
<evidence type="ECO:0000256" key="7">
    <source>
        <dbReference type="ARBA" id="ARBA00023284"/>
    </source>
</evidence>
<feature type="binding site" evidence="8">
    <location>
        <position position="98"/>
    </location>
    <ligand>
        <name>FAD</name>
        <dbReference type="ChEBI" id="CHEBI:57692"/>
    </ligand>
</feature>
<evidence type="ECO:0000256" key="10">
    <source>
        <dbReference type="RuleBase" id="RU003691"/>
    </source>
</evidence>
<dbReference type="PANTHER" id="PTHR43014:SF4">
    <property type="entry name" value="PYRIDINE NUCLEOTIDE-DISULFIDE OXIDOREDUCTASE RCLA-RELATED"/>
    <property type="match status" value="1"/>
</dbReference>
<gene>
    <name evidence="13" type="ORF">ISALK_04875</name>
</gene>
<dbReference type="Gene3D" id="3.30.390.30">
    <property type="match status" value="1"/>
</dbReference>
<evidence type="ECO:0000256" key="3">
    <source>
        <dbReference type="ARBA" id="ARBA00022827"/>
    </source>
</evidence>
<feature type="binding site" evidence="8">
    <location>
        <position position="51"/>
    </location>
    <ligand>
        <name>FAD</name>
        <dbReference type="ChEBI" id="CHEBI:57692"/>
    </ligand>
</feature>
<dbReference type="GO" id="GO:0003955">
    <property type="term" value="F:NAD(P)H dehydrogenase (quinone) activity"/>
    <property type="evidence" value="ECO:0007669"/>
    <property type="project" value="TreeGrafter"/>
</dbReference>
<name>A0AA43XJ86_9CLOT</name>
<keyword evidence="8" id="KW-0547">Nucleotide-binding</keyword>
<dbReference type="AlphaFoldDB" id="A0AA43XJ86"/>
<keyword evidence="5 10" id="KW-0560">Oxidoreductase</keyword>
<keyword evidence="8" id="KW-0520">NAD</keyword>
<dbReference type="SUPFAM" id="SSF55424">
    <property type="entry name" value="FAD/NAD-linked reductases, dimerisation (C-terminal) domain"/>
    <property type="match status" value="1"/>
</dbReference>
<keyword evidence="14" id="KW-1185">Reference proteome</keyword>
<dbReference type="InterPro" id="IPR016156">
    <property type="entry name" value="FAD/NAD-linked_Rdtase_dimer_sf"/>
</dbReference>
<proteinExistence type="inferred from homology"/>
<dbReference type="GO" id="GO:0016668">
    <property type="term" value="F:oxidoreductase activity, acting on a sulfur group of donors, NAD(P) as acceptor"/>
    <property type="evidence" value="ECO:0007669"/>
    <property type="project" value="InterPro"/>
</dbReference>
<keyword evidence="4" id="KW-0521">NADP</keyword>
<feature type="binding site" evidence="8">
    <location>
        <position position="263"/>
    </location>
    <ligand>
        <name>NAD(+)</name>
        <dbReference type="ChEBI" id="CHEBI:57540"/>
    </ligand>
</feature>
<feature type="binding site" evidence="8">
    <location>
        <begin position="166"/>
        <end position="173"/>
    </location>
    <ligand>
        <name>NAD(+)</name>
        <dbReference type="ChEBI" id="CHEBI:57540"/>
    </ligand>
</feature>
<evidence type="ECO:0000256" key="6">
    <source>
        <dbReference type="ARBA" id="ARBA00023157"/>
    </source>
</evidence>